<evidence type="ECO:0000256" key="1">
    <source>
        <dbReference type="SAM" id="Phobius"/>
    </source>
</evidence>
<dbReference type="RefSeq" id="WP_068517897.1">
    <property type="nucleotide sequence ID" value="NZ_JAEKJW010000003.1"/>
</dbReference>
<organism evidence="2 5">
    <name type="scientific">Thalassospira povalilytica</name>
    <dbReference type="NCBI Taxonomy" id="732237"/>
    <lineage>
        <taxon>Bacteria</taxon>
        <taxon>Pseudomonadati</taxon>
        <taxon>Pseudomonadota</taxon>
        <taxon>Alphaproteobacteria</taxon>
        <taxon>Rhodospirillales</taxon>
        <taxon>Thalassospiraceae</taxon>
        <taxon>Thalassospira</taxon>
    </lineage>
</organism>
<evidence type="ECO:0000313" key="3">
    <source>
        <dbReference type="EMBL" id="PKR48650.1"/>
    </source>
</evidence>
<dbReference type="AlphaFoldDB" id="A0A8I1SKJ8"/>
<accession>A0A8I1SKJ8</accession>
<keyword evidence="1" id="KW-1133">Transmembrane helix</keyword>
<evidence type="ECO:0000313" key="2">
    <source>
        <dbReference type="EMBL" id="MBN8197755.1"/>
    </source>
</evidence>
<dbReference type="EMBL" id="JAEKJW010000003">
    <property type="protein sequence ID" value="MBN8197755.1"/>
    <property type="molecule type" value="Genomic_DNA"/>
</dbReference>
<feature type="transmembrane region" description="Helical" evidence="1">
    <location>
        <begin position="66"/>
        <end position="91"/>
    </location>
</feature>
<keyword evidence="4" id="KW-1185">Reference proteome</keyword>
<evidence type="ECO:0000313" key="4">
    <source>
        <dbReference type="Proteomes" id="UP000233365"/>
    </source>
</evidence>
<reference evidence="2" key="2">
    <citation type="submission" date="2020-12" db="EMBL/GenBank/DDBJ databases">
        <title>Oil enriched cultivation method for isolating marine PHA-producing bacteria.</title>
        <authorList>
            <person name="Zheng W."/>
            <person name="Yu S."/>
            <person name="Huang Y."/>
        </authorList>
    </citation>
    <scope>NUCLEOTIDE SEQUENCE</scope>
    <source>
        <strain evidence="2">SY-2-3</strain>
    </source>
</reference>
<sequence length="93" mass="10549">MDMKTNMANPENTKERNRVYLPENRHRWASNDEVEKPSVMLRGPNILVDDDTKYQNRLKRSPFPNLAAFTLSGVTVLVILAGVCFEVSTLLNG</sequence>
<proteinExistence type="predicted"/>
<keyword evidence="1" id="KW-0812">Transmembrane</keyword>
<comment type="caution">
    <text evidence="2">The sequence shown here is derived from an EMBL/GenBank/DDBJ whole genome shotgun (WGS) entry which is preliminary data.</text>
</comment>
<dbReference type="Proteomes" id="UP000664405">
    <property type="component" value="Unassembled WGS sequence"/>
</dbReference>
<dbReference type="EMBL" id="PGTS01000005">
    <property type="protein sequence ID" value="PKR48650.1"/>
    <property type="molecule type" value="Genomic_DNA"/>
</dbReference>
<name>A0A8I1SKJ8_9PROT</name>
<reference evidence="3 4" key="1">
    <citation type="submission" date="2017-11" db="EMBL/GenBank/DDBJ databases">
        <title>Biodiversity and function of Thalassospira species in the particle-attached aromatic-hydrocarbon-degrading consortia from the surface seawater of the China South Sea.</title>
        <authorList>
            <person name="Dong C."/>
            <person name="Liu R."/>
            <person name="Shao Z."/>
        </authorList>
    </citation>
    <scope>NUCLEOTIDE SEQUENCE [LARGE SCALE GENOMIC DNA]</scope>
    <source>
        <strain evidence="3 4">139Z-12</strain>
    </source>
</reference>
<dbReference type="Proteomes" id="UP000233365">
    <property type="component" value="Unassembled WGS sequence"/>
</dbReference>
<evidence type="ECO:0000313" key="5">
    <source>
        <dbReference type="Proteomes" id="UP000664405"/>
    </source>
</evidence>
<gene>
    <name evidence="3" type="ORF">CU041_14280</name>
    <name evidence="2" type="ORF">JF547_14910</name>
</gene>
<keyword evidence="1" id="KW-0472">Membrane</keyword>
<protein>
    <submittedName>
        <fullName evidence="2">Uncharacterized protein</fullName>
    </submittedName>
</protein>